<dbReference type="InterPro" id="IPR015946">
    <property type="entry name" value="KH_dom-like_a/b"/>
</dbReference>
<dbReference type="EMBL" id="JAEPRA010000001">
    <property type="protein sequence ID" value="KAG2188870.1"/>
    <property type="molecule type" value="Genomic_DNA"/>
</dbReference>
<dbReference type="GO" id="GO:0006979">
    <property type="term" value="P:response to oxidative stress"/>
    <property type="evidence" value="ECO:0007669"/>
    <property type="project" value="InterPro"/>
</dbReference>
<evidence type="ECO:0000313" key="3">
    <source>
        <dbReference type="Proteomes" id="UP000612746"/>
    </source>
</evidence>
<dbReference type="SUPFAM" id="SSF82784">
    <property type="entry name" value="OsmC-like"/>
    <property type="match status" value="1"/>
</dbReference>
<dbReference type="Gene3D" id="3.30.300.20">
    <property type="match status" value="1"/>
</dbReference>
<comment type="similarity">
    <text evidence="1">Belongs to the OsmC/Ohr family.</text>
</comment>
<gene>
    <name evidence="2" type="ORF">INT44_004010</name>
</gene>
<dbReference type="AlphaFoldDB" id="A0A8H7UMQ0"/>
<dbReference type="OrthoDB" id="60422at2759"/>
<evidence type="ECO:0008006" key="4">
    <source>
        <dbReference type="Google" id="ProtNLM"/>
    </source>
</evidence>
<dbReference type="NCBIfam" id="TIGR03561">
    <property type="entry name" value="organ_hyd_perox"/>
    <property type="match status" value="1"/>
</dbReference>
<dbReference type="Gene3D" id="2.20.25.10">
    <property type="match status" value="1"/>
</dbReference>
<comment type="caution">
    <text evidence="2">The sequence shown here is derived from an EMBL/GenBank/DDBJ whole genome shotgun (WGS) entry which is preliminary data.</text>
</comment>
<accession>A0A8H7UMQ0</accession>
<proteinExistence type="inferred from homology"/>
<keyword evidence="3" id="KW-1185">Reference proteome</keyword>
<dbReference type="InterPro" id="IPR019953">
    <property type="entry name" value="OHR"/>
</dbReference>
<reference evidence="2" key="1">
    <citation type="submission" date="2020-12" db="EMBL/GenBank/DDBJ databases">
        <title>Metabolic potential, ecology and presence of endohyphal bacteria is reflected in genomic diversity of Mucoromycotina.</title>
        <authorList>
            <person name="Muszewska A."/>
            <person name="Okrasinska A."/>
            <person name="Steczkiewicz K."/>
            <person name="Drgas O."/>
            <person name="Orlowska M."/>
            <person name="Perlinska-Lenart U."/>
            <person name="Aleksandrzak-Piekarczyk T."/>
            <person name="Szatraj K."/>
            <person name="Zielenkiewicz U."/>
            <person name="Pilsyk S."/>
            <person name="Malc E."/>
            <person name="Mieczkowski P."/>
            <person name="Kruszewska J.S."/>
            <person name="Biernat P."/>
            <person name="Pawlowska J."/>
        </authorList>
    </citation>
    <scope>NUCLEOTIDE SEQUENCE</scope>
    <source>
        <strain evidence="2">WA0000051536</strain>
    </source>
</reference>
<dbReference type="Pfam" id="PF02566">
    <property type="entry name" value="OsmC"/>
    <property type="match status" value="1"/>
</dbReference>
<name>A0A8H7UMQ0_9FUNG</name>
<dbReference type="PANTHER" id="PTHR33797">
    <property type="entry name" value="ORGANIC HYDROPEROXIDE RESISTANCE PROTEIN-LIKE"/>
    <property type="match status" value="1"/>
</dbReference>
<dbReference type="PANTHER" id="PTHR33797:SF2">
    <property type="entry name" value="ORGANIC HYDROPEROXIDE RESISTANCE PROTEIN-LIKE"/>
    <property type="match status" value="1"/>
</dbReference>
<protein>
    <recommendedName>
        <fullName evidence="4">Organic hydroperoxide resistance protein</fullName>
    </recommendedName>
</protein>
<dbReference type="Proteomes" id="UP000612746">
    <property type="component" value="Unassembled WGS sequence"/>
</dbReference>
<dbReference type="InterPro" id="IPR036102">
    <property type="entry name" value="OsmC/Ohrsf"/>
</dbReference>
<sequence>MLPLTRTFVRAYTTAAIKPLYTAQATAVGGRQGHVKSSDGVLDLQLAMPKSLGGSGEAGKTNPEQLFAAGYSACFQGAMGLVAGKMKVSGSTKVTALVHIGQDASKSLGLAVELQVESSDIEKADLQKIVEGAHKVCPYSRATRDNIEVKLTVL</sequence>
<evidence type="ECO:0000256" key="1">
    <source>
        <dbReference type="ARBA" id="ARBA00007378"/>
    </source>
</evidence>
<evidence type="ECO:0000313" key="2">
    <source>
        <dbReference type="EMBL" id="KAG2188870.1"/>
    </source>
</evidence>
<organism evidence="2 3">
    <name type="scientific">Umbelopsis vinacea</name>
    <dbReference type="NCBI Taxonomy" id="44442"/>
    <lineage>
        <taxon>Eukaryota</taxon>
        <taxon>Fungi</taxon>
        <taxon>Fungi incertae sedis</taxon>
        <taxon>Mucoromycota</taxon>
        <taxon>Mucoromycotina</taxon>
        <taxon>Umbelopsidomycetes</taxon>
        <taxon>Umbelopsidales</taxon>
        <taxon>Umbelopsidaceae</taxon>
        <taxon>Umbelopsis</taxon>
    </lineage>
</organism>
<dbReference type="InterPro" id="IPR003718">
    <property type="entry name" value="OsmC/Ohr_fam"/>
</dbReference>